<protein>
    <recommendedName>
        <fullName evidence="2">Myb-like DNA-binding domain-containing protein</fullName>
    </recommendedName>
</protein>
<gene>
    <name evidence="3" type="ORF">AJ79_00234</name>
</gene>
<name>A0A2B7YCN4_9EURO</name>
<feature type="region of interest" description="Disordered" evidence="1">
    <location>
        <begin position="52"/>
        <end position="145"/>
    </location>
</feature>
<accession>A0A2B7YCN4</accession>
<evidence type="ECO:0000256" key="1">
    <source>
        <dbReference type="SAM" id="MobiDB-lite"/>
    </source>
</evidence>
<dbReference type="OrthoDB" id="5353914at2759"/>
<evidence type="ECO:0000313" key="4">
    <source>
        <dbReference type="Proteomes" id="UP000223968"/>
    </source>
</evidence>
<proteinExistence type="predicted"/>
<evidence type="ECO:0000313" key="3">
    <source>
        <dbReference type="EMBL" id="PGH18821.1"/>
    </source>
</evidence>
<feature type="compositionally biased region" description="Acidic residues" evidence="1">
    <location>
        <begin position="132"/>
        <end position="143"/>
    </location>
</feature>
<dbReference type="Proteomes" id="UP000223968">
    <property type="component" value="Unassembled WGS sequence"/>
</dbReference>
<comment type="caution">
    <text evidence="3">The sequence shown here is derived from an EMBL/GenBank/DDBJ whole genome shotgun (WGS) entry which is preliminary data.</text>
</comment>
<feature type="compositionally biased region" description="Low complexity" evidence="1">
    <location>
        <begin position="63"/>
        <end position="95"/>
    </location>
</feature>
<keyword evidence="4" id="KW-1185">Reference proteome</keyword>
<dbReference type="STRING" id="1447875.A0A2B7YCN4"/>
<dbReference type="EMBL" id="PDNB01000002">
    <property type="protein sequence ID" value="PGH18821.1"/>
    <property type="molecule type" value="Genomic_DNA"/>
</dbReference>
<reference evidence="3 4" key="1">
    <citation type="submission" date="2017-10" db="EMBL/GenBank/DDBJ databases">
        <title>Comparative genomics in systemic dimorphic fungi from Ajellomycetaceae.</title>
        <authorList>
            <person name="Munoz J.F."/>
            <person name="Mcewen J.G."/>
            <person name="Clay O.K."/>
            <person name="Cuomo C.A."/>
        </authorList>
    </citation>
    <scope>NUCLEOTIDE SEQUENCE [LARGE SCALE GENOMIC DNA]</scope>
    <source>
        <strain evidence="3 4">UAMH5409</strain>
    </source>
</reference>
<sequence>MSRVSSEEQLNFLLKCVKHSSNGKVDFTEVAKECNIVSKGAAAKRYERLMKANGINPNGGPLSTSDAPSPSDAGSSTTTTPKKPTTPKTPQTPGAKGKGGAGGNKTPSTRKRKTTGNKAGGGSVKKIKSEEGVEEDSDVDGDVGDSKVYVKKEMDDADADVDRDDDAVAGADPEAASLHTQLLGENGAMRSGNDPFLTQESKLAGDREDGVLYNEFCAINAIPKWGGDGAGDSAGAVTAGGYGVFGGFGSGSGSGVYDDNGAGEGELGMEIGIMGMGMGMGMLGGADGA</sequence>
<dbReference type="InterPro" id="IPR054505">
    <property type="entry name" value="Myb_DNA-bind_8"/>
</dbReference>
<dbReference type="AlphaFoldDB" id="A0A2B7YCN4"/>
<feature type="domain" description="Myb-like DNA-binding" evidence="2">
    <location>
        <begin position="7"/>
        <end position="54"/>
    </location>
</feature>
<dbReference type="Pfam" id="PF22980">
    <property type="entry name" value="Myb_DNA-bind_8"/>
    <property type="match status" value="1"/>
</dbReference>
<organism evidence="3 4">
    <name type="scientific">Helicocarpus griseus UAMH5409</name>
    <dbReference type="NCBI Taxonomy" id="1447875"/>
    <lineage>
        <taxon>Eukaryota</taxon>
        <taxon>Fungi</taxon>
        <taxon>Dikarya</taxon>
        <taxon>Ascomycota</taxon>
        <taxon>Pezizomycotina</taxon>
        <taxon>Eurotiomycetes</taxon>
        <taxon>Eurotiomycetidae</taxon>
        <taxon>Onygenales</taxon>
        <taxon>Ajellomycetaceae</taxon>
        <taxon>Helicocarpus</taxon>
    </lineage>
</organism>
<evidence type="ECO:0000259" key="2">
    <source>
        <dbReference type="Pfam" id="PF22980"/>
    </source>
</evidence>